<feature type="domain" description="DUF5722" evidence="1">
    <location>
        <begin position="472"/>
        <end position="871"/>
    </location>
</feature>
<dbReference type="STRING" id="297318.BK138_10160"/>
<dbReference type="AlphaFoldDB" id="A0A1R1F460"/>
<dbReference type="Gene3D" id="2.60.120.260">
    <property type="entry name" value="Galactose-binding domain-like"/>
    <property type="match status" value="1"/>
</dbReference>
<dbReference type="Pfam" id="PF18989">
    <property type="entry name" value="DUF5722"/>
    <property type="match status" value="1"/>
</dbReference>
<gene>
    <name evidence="2" type="ORF">BK138_10160</name>
</gene>
<proteinExistence type="predicted"/>
<name>A0A1R1F460_9BACL</name>
<evidence type="ECO:0000313" key="3">
    <source>
        <dbReference type="Proteomes" id="UP000187172"/>
    </source>
</evidence>
<evidence type="ECO:0000313" key="2">
    <source>
        <dbReference type="EMBL" id="OMF58825.1"/>
    </source>
</evidence>
<evidence type="ECO:0000259" key="1">
    <source>
        <dbReference type="Pfam" id="PF18989"/>
    </source>
</evidence>
<dbReference type="InterPro" id="IPR043780">
    <property type="entry name" value="DUF5722"/>
</dbReference>
<sequence>MRLRLLSGILSVVMLIQLVPVFKVHAGPYIPDLPQSDHVLTGQDLIPALVLHDFNTPEDVASWKAGTNTKEVKYVTSMLNGPNSPYEGSGALEQVPNPVKVYEWRTIYTEYEQPKDLSAYRFLAFAADSWGWQASADYVLKVKLFSGDDEFESIAHIRPDQWKRVFIRLGDWGGKHAVTKMEISFMQNFDLENVQPGQPGYDSWDGRFQIDYICATNVIDLGFNQEGETEGFTAMNGSVQAQDGALVYRMEAEGGYIESPEIKIDTAQRNGMTIDMTNDTGAQELKIQWRTEGGEWSDDQVKSFTVPASGTFSQDFNFSDHPGWQGVVTAFRIIPEAAAGTIKVDQIRFRQLPEMEQPYAGKAEARIDQDGRIIVEGTVGPDFVSSHPEGQLELFELATYEDAKDVLSAKMPLAKTGLSESFRFETAANDGQRSRLYSKFAVAYRAEDGTYTPMDAPQYIINPEATARNTEPYPEAQSIKGLQVQMTGDAQELGISHAALNVSYNELMYKSDNHPENTIAYDLEGETFYFRKDRIERMDNSIKSLSDNGIIVSLILIMYDIKDPDSPNEFLIHPDSEPGGTVYALNTSNEMGVKYVKAATRFMAQRYSMPSEQYGRAVNYIVGNEVGQNKVWNNMGPKKVDAYVREYVQTFRLIDTIVKSEYANARTYVSLDHFWNEKLDDASLWKYDNKVIVDKMAELSRKEGDFAWNIAAHPYPEDLFNPRFWNDATATDSFDTQRITFKNLGVLVDYMKQPELLHNGQMRRIILSEQGFHSLTNSEEHQKLQAAAYAYAYYKVKFLDGIDAFILHRHVDHGQEGGLNLGLWTHTPDSVVTPDQPKYIYDVFKYIDTSRSLEVTEFAKPIIGISDWREVIPNFDPGQLQDRTIPSIGGLDYIRDVQKPREGSGFESGTDGYAASDEVQEVSKASGDAFNGTGYLAARFNSPYAKNWAGVQKQFTEPVDARKTPYFTAALRLADVNPEKAYEAKIIVYSGFDRIEGTAMLDAAKGWQLVSLPLGEWKGAKSVDRVKIWVRSEGGAPLTGELRVDEARFAEKVKYDPHSSNLKISVQQLTPKLEAGAKLSVTVTNLGSQKLNKKVRVEFPQGIQASPGSIDLGDVGTGMSKNITLEITRYAPLNEQDLALTLDYDSRKFTFPLEWERS</sequence>
<dbReference type="RefSeq" id="WP_076168980.1">
    <property type="nucleotide sequence ID" value="NZ_MRTP01000001.1"/>
</dbReference>
<dbReference type="InterPro" id="IPR017853">
    <property type="entry name" value="GH"/>
</dbReference>
<organism evidence="2 3">
    <name type="scientific">Paenibacillus rhizosphaerae</name>
    <dbReference type="NCBI Taxonomy" id="297318"/>
    <lineage>
        <taxon>Bacteria</taxon>
        <taxon>Bacillati</taxon>
        <taxon>Bacillota</taxon>
        <taxon>Bacilli</taxon>
        <taxon>Bacillales</taxon>
        <taxon>Paenibacillaceae</taxon>
        <taxon>Paenibacillus</taxon>
    </lineage>
</organism>
<accession>A0A1R1F460</accession>
<keyword evidence="3" id="KW-1185">Reference proteome</keyword>
<dbReference type="SUPFAM" id="SSF51445">
    <property type="entry name" value="(Trans)glycosidases"/>
    <property type="match status" value="1"/>
</dbReference>
<dbReference type="Proteomes" id="UP000187172">
    <property type="component" value="Unassembled WGS sequence"/>
</dbReference>
<comment type="caution">
    <text evidence="2">The sequence shown here is derived from an EMBL/GenBank/DDBJ whole genome shotgun (WGS) entry which is preliminary data.</text>
</comment>
<dbReference type="EMBL" id="MRTP01000001">
    <property type="protein sequence ID" value="OMF58825.1"/>
    <property type="molecule type" value="Genomic_DNA"/>
</dbReference>
<reference evidence="2 3" key="1">
    <citation type="submission" date="2016-11" db="EMBL/GenBank/DDBJ databases">
        <title>Paenibacillus species isolates.</title>
        <authorList>
            <person name="Beno S.M."/>
        </authorList>
    </citation>
    <scope>NUCLEOTIDE SEQUENCE [LARGE SCALE GENOMIC DNA]</scope>
    <source>
        <strain evidence="2 3">FSL R5-0378</strain>
    </source>
</reference>
<protein>
    <recommendedName>
        <fullName evidence="1">DUF5722 domain-containing protein</fullName>
    </recommendedName>
</protein>